<dbReference type="EMBL" id="CP001013">
    <property type="protein sequence ID" value="ACB34542.1"/>
    <property type="molecule type" value="Genomic_DNA"/>
</dbReference>
<organism evidence="2 3">
    <name type="scientific">Leptothrix cholodnii (strain ATCC 51168 / LMG 8142 / SP-6)</name>
    <name type="common">Leptothrix discophora (strain SP-6)</name>
    <dbReference type="NCBI Taxonomy" id="395495"/>
    <lineage>
        <taxon>Bacteria</taxon>
        <taxon>Pseudomonadati</taxon>
        <taxon>Pseudomonadota</taxon>
        <taxon>Betaproteobacteria</taxon>
        <taxon>Burkholderiales</taxon>
        <taxon>Sphaerotilaceae</taxon>
        <taxon>Leptothrix</taxon>
    </lineage>
</organism>
<accession>B1Y420</accession>
<dbReference type="RefSeq" id="WP_012347302.1">
    <property type="nucleotide sequence ID" value="NC_010524.1"/>
</dbReference>
<feature type="region of interest" description="Disordered" evidence="1">
    <location>
        <begin position="76"/>
        <end position="109"/>
    </location>
</feature>
<evidence type="ECO:0000313" key="2">
    <source>
        <dbReference type="EMBL" id="ACB34542.1"/>
    </source>
</evidence>
<evidence type="ECO:0000256" key="1">
    <source>
        <dbReference type="SAM" id="MobiDB-lite"/>
    </source>
</evidence>
<sequence>MARRKVEPGAFIPRSMRSASDGAGVTASGCRVVIPEGVKVTVYQRPPSDPNRIDMMAGNCPPDRFVPRAGSQDHLACPSRNGNQRVYRTSVPASPAPEGWTDGEEPSCA</sequence>
<dbReference type="Proteomes" id="UP000001693">
    <property type="component" value="Chromosome"/>
</dbReference>
<gene>
    <name evidence="2" type="ordered locus">Lcho_2276</name>
</gene>
<feature type="region of interest" description="Disordered" evidence="1">
    <location>
        <begin position="1"/>
        <end position="26"/>
    </location>
</feature>
<dbReference type="AlphaFoldDB" id="B1Y420"/>
<dbReference type="STRING" id="395495.Lcho_2276"/>
<reference evidence="2 3" key="1">
    <citation type="submission" date="2008-03" db="EMBL/GenBank/DDBJ databases">
        <title>Complete sequence of Leptothrix cholodnii SP-6.</title>
        <authorList>
            <consortium name="US DOE Joint Genome Institute"/>
            <person name="Copeland A."/>
            <person name="Lucas S."/>
            <person name="Lapidus A."/>
            <person name="Glavina del Rio T."/>
            <person name="Dalin E."/>
            <person name="Tice H."/>
            <person name="Bruce D."/>
            <person name="Goodwin L."/>
            <person name="Pitluck S."/>
            <person name="Chertkov O."/>
            <person name="Brettin T."/>
            <person name="Detter J.C."/>
            <person name="Han C."/>
            <person name="Kuske C.R."/>
            <person name="Schmutz J."/>
            <person name="Larimer F."/>
            <person name="Land M."/>
            <person name="Hauser L."/>
            <person name="Kyrpides N."/>
            <person name="Lykidis A."/>
            <person name="Emerson D."/>
            <person name="Richardson P."/>
        </authorList>
    </citation>
    <scope>NUCLEOTIDE SEQUENCE [LARGE SCALE GENOMIC DNA]</scope>
    <source>
        <strain evidence="3">ATCC 51168 / LMG 8142 / SP-6</strain>
    </source>
</reference>
<keyword evidence="3" id="KW-1185">Reference proteome</keyword>
<evidence type="ECO:0000313" key="3">
    <source>
        <dbReference type="Proteomes" id="UP000001693"/>
    </source>
</evidence>
<protein>
    <submittedName>
        <fullName evidence="2">Uncharacterized protein</fullName>
    </submittedName>
</protein>
<name>B1Y420_LEPCP</name>
<dbReference type="HOGENOM" id="CLU_2180573_0_0_4"/>
<proteinExistence type="predicted"/>
<dbReference type="KEGG" id="lch:Lcho_2276"/>